<comment type="caution">
    <text evidence="4">The sequence shown here is derived from an EMBL/GenBank/DDBJ whole genome shotgun (WGS) entry which is preliminary data.</text>
</comment>
<evidence type="ECO:0000256" key="2">
    <source>
        <dbReference type="ARBA" id="ARBA00022695"/>
    </source>
</evidence>
<dbReference type="InterPro" id="IPR029398">
    <property type="entry name" value="PolB_thumb"/>
</dbReference>
<dbReference type="SUPFAM" id="SSF47802">
    <property type="entry name" value="DNA polymerase beta, N-terminal domain-like"/>
    <property type="match status" value="1"/>
</dbReference>
<dbReference type="SMART" id="SM00483">
    <property type="entry name" value="POLXc"/>
    <property type="match status" value="1"/>
</dbReference>
<dbReference type="InterPro" id="IPR037160">
    <property type="entry name" value="DNA_Pol_thumb_sf"/>
</dbReference>
<dbReference type="InterPro" id="IPR022312">
    <property type="entry name" value="DNA_pol_X"/>
</dbReference>
<evidence type="ECO:0000313" key="5">
    <source>
        <dbReference type="Proteomes" id="UP001437256"/>
    </source>
</evidence>
<dbReference type="InterPro" id="IPR018944">
    <property type="entry name" value="DNA_pol_lambd_fingers_domain"/>
</dbReference>
<dbReference type="Gene3D" id="3.30.460.10">
    <property type="entry name" value="Beta Polymerase, domain 2"/>
    <property type="match status" value="1"/>
</dbReference>
<dbReference type="Pfam" id="PF14716">
    <property type="entry name" value="HHH_8"/>
    <property type="match status" value="1"/>
</dbReference>
<sequence length="424" mass="47889">MLACKRALLSSIFLPNTIIQNSVRRTHNDAIIQLLKRNQEEEQNSTNRNGYKVRAFRQAIKLIGELDQPITHSSDVAKVKGIGLGIRRRIQAFLDGTSYEETPEQKEFRASLSGLPHFGPTTVNKLVAGGCTTFRDLRRPRFQALLKPKQHFTVKYYEHLLRPVTLHEAKTVVKSLREGDLSEERIVLTGQHRRHSLTADHVEVLILSSSSIPIPIPQAPPSDPDTLNRMGRAHASFRPNNGYSKTEELALDFLTSQLVPELITKGIISDTVTSFARRWTGFVRIPQDEDGEADSPRSVRIARTSAIKSLQGRFVQMEMSLVPEKSLGAALLMTTGDQEFIRTVQRRALKMGMLLNEFGLWQWKEAASEPSPNTPSGYWKFMTASDSEEGIFAELGMEVVLPHKRNYSHLRQQDKKASRKSWPV</sequence>
<evidence type="ECO:0000256" key="1">
    <source>
        <dbReference type="ARBA" id="ARBA00022679"/>
    </source>
</evidence>
<dbReference type="EMBL" id="JBBXMP010000014">
    <property type="protein sequence ID" value="KAL0069138.1"/>
    <property type="molecule type" value="Genomic_DNA"/>
</dbReference>
<evidence type="ECO:0000259" key="3">
    <source>
        <dbReference type="SMART" id="SM00483"/>
    </source>
</evidence>
<gene>
    <name evidence="4" type="ORF">AAF712_003824</name>
</gene>
<evidence type="ECO:0000313" key="4">
    <source>
        <dbReference type="EMBL" id="KAL0069138.1"/>
    </source>
</evidence>
<keyword evidence="5" id="KW-1185">Reference proteome</keyword>
<dbReference type="PANTHER" id="PTHR11276:SF28">
    <property type="entry name" value="DNA POLYMERASE LAMBDA"/>
    <property type="match status" value="1"/>
</dbReference>
<dbReference type="Gene3D" id="1.10.150.110">
    <property type="entry name" value="DNA polymerase beta, N-terminal domain-like"/>
    <property type="match status" value="1"/>
</dbReference>
<keyword evidence="2" id="KW-0548">Nucleotidyltransferase</keyword>
<dbReference type="InterPro" id="IPR027421">
    <property type="entry name" value="DNA_pol_lamdba_lyase_dom_sf"/>
</dbReference>
<reference evidence="4 5" key="1">
    <citation type="submission" date="2024-05" db="EMBL/GenBank/DDBJ databases">
        <title>A draft genome resource for the thread blight pathogen Marasmius tenuissimus strain MS-2.</title>
        <authorList>
            <person name="Yulfo-Soto G.E."/>
            <person name="Baruah I.K."/>
            <person name="Amoako-Attah I."/>
            <person name="Bukari Y."/>
            <person name="Meinhardt L.W."/>
            <person name="Bailey B.A."/>
            <person name="Cohen S.P."/>
        </authorList>
    </citation>
    <scope>NUCLEOTIDE SEQUENCE [LARGE SCALE GENOMIC DNA]</scope>
    <source>
        <strain evidence="4 5">MS-2</strain>
    </source>
</reference>
<dbReference type="SUPFAM" id="SSF81301">
    <property type="entry name" value="Nucleotidyltransferase"/>
    <property type="match status" value="1"/>
</dbReference>
<organism evidence="4 5">
    <name type="scientific">Marasmius tenuissimus</name>
    <dbReference type="NCBI Taxonomy" id="585030"/>
    <lineage>
        <taxon>Eukaryota</taxon>
        <taxon>Fungi</taxon>
        <taxon>Dikarya</taxon>
        <taxon>Basidiomycota</taxon>
        <taxon>Agaricomycotina</taxon>
        <taxon>Agaricomycetes</taxon>
        <taxon>Agaricomycetidae</taxon>
        <taxon>Agaricales</taxon>
        <taxon>Marasmiineae</taxon>
        <taxon>Marasmiaceae</taxon>
        <taxon>Marasmius</taxon>
    </lineage>
</organism>
<dbReference type="Gene3D" id="3.30.210.10">
    <property type="entry name" value="DNA polymerase, thumb domain"/>
    <property type="match status" value="1"/>
</dbReference>
<dbReference type="InterPro" id="IPR002054">
    <property type="entry name" value="DNA-dir_DNA_pol_X"/>
</dbReference>
<proteinExistence type="predicted"/>
<name>A0ABR3A818_9AGAR</name>
<dbReference type="Gene3D" id="1.10.150.20">
    <property type="entry name" value="5' to 3' exonuclease, C-terminal subdomain"/>
    <property type="match status" value="1"/>
</dbReference>
<dbReference type="InterPro" id="IPR043519">
    <property type="entry name" value="NT_sf"/>
</dbReference>
<dbReference type="Pfam" id="PF14791">
    <property type="entry name" value="DNA_pol_B_thumb"/>
    <property type="match status" value="1"/>
</dbReference>
<protein>
    <recommendedName>
        <fullName evidence="3">DNA-directed DNA polymerase X domain-containing protein</fullName>
    </recommendedName>
</protein>
<dbReference type="InterPro" id="IPR010996">
    <property type="entry name" value="HHH_MUS81"/>
</dbReference>
<keyword evidence="1" id="KW-0808">Transferase</keyword>
<accession>A0ABR3A818</accession>
<dbReference type="Pfam" id="PF10391">
    <property type="entry name" value="DNA_pol_lambd_f"/>
    <property type="match status" value="1"/>
</dbReference>
<dbReference type="Proteomes" id="UP001437256">
    <property type="component" value="Unassembled WGS sequence"/>
</dbReference>
<dbReference type="PANTHER" id="PTHR11276">
    <property type="entry name" value="DNA POLYMERASE TYPE-X FAMILY MEMBER"/>
    <property type="match status" value="1"/>
</dbReference>
<feature type="domain" description="DNA-directed DNA polymerase X" evidence="3">
    <location>
        <begin position="26"/>
        <end position="406"/>
    </location>
</feature>